<dbReference type="Gene3D" id="3.90.1140.10">
    <property type="entry name" value="Cyclic phosphodiesterase"/>
    <property type="match status" value="1"/>
</dbReference>
<dbReference type="EMBL" id="MU007034">
    <property type="protein sequence ID" value="KAF2431131.1"/>
    <property type="molecule type" value="Genomic_DNA"/>
</dbReference>
<name>A0A9P4NSY7_9PEZI</name>
<dbReference type="GO" id="GO:0004112">
    <property type="term" value="F:cyclic-nucleotide phosphodiesterase activity"/>
    <property type="evidence" value="ECO:0007669"/>
    <property type="project" value="InterPro"/>
</dbReference>
<evidence type="ECO:0000313" key="1">
    <source>
        <dbReference type="EMBL" id="KAF2431131.1"/>
    </source>
</evidence>
<accession>A0A9P4NSY7</accession>
<dbReference type="Proteomes" id="UP000800235">
    <property type="component" value="Unassembled WGS sequence"/>
</dbReference>
<organism evidence="1 2">
    <name type="scientific">Tothia fuscella</name>
    <dbReference type="NCBI Taxonomy" id="1048955"/>
    <lineage>
        <taxon>Eukaryota</taxon>
        <taxon>Fungi</taxon>
        <taxon>Dikarya</taxon>
        <taxon>Ascomycota</taxon>
        <taxon>Pezizomycotina</taxon>
        <taxon>Dothideomycetes</taxon>
        <taxon>Pleosporomycetidae</taxon>
        <taxon>Venturiales</taxon>
        <taxon>Cylindrosympodiaceae</taxon>
        <taxon>Tothia</taxon>
    </lineage>
</organism>
<proteinExistence type="predicted"/>
<sequence>MTITSNIDVAALKTSGTSPQEWLDRLAVPEAGDVVVKFRGEPGVGVGERFTKKLFLGVEKRGVEGLGGLCFWQVKNLGAEGSGSGTGGSNEEDSRDESIKLWLREWDPHVSLLYSDIEIDEAKRKELEDVVLQSGITFDGYGDLSGWSGGMLWLVDTSKPISEWKPLAERKLVGKEEDVY</sequence>
<gene>
    <name evidence="1" type="ORF">EJ08DRAFT_660280</name>
</gene>
<evidence type="ECO:0000313" key="2">
    <source>
        <dbReference type="Proteomes" id="UP000800235"/>
    </source>
</evidence>
<comment type="caution">
    <text evidence="1">The sequence shown here is derived from an EMBL/GenBank/DDBJ whole genome shotgun (WGS) entry which is preliminary data.</text>
</comment>
<dbReference type="AlphaFoldDB" id="A0A9P4NSY7"/>
<protein>
    <submittedName>
        <fullName evidence="1">Uncharacterized protein</fullName>
    </submittedName>
</protein>
<reference evidence="1" key="1">
    <citation type="journal article" date="2020" name="Stud. Mycol.">
        <title>101 Dothideomycetes genomes: a test case for predicting lifestyles and emergence of pathogens.</title>
        <authorList>
            <person name="Haridas S."/>
            <person name="Albert R."/>
            <person name="Binder M."/>
            <person name="Bloem J."/>
            <person name="Labutti K."/>
            <person name="Salamov A."/>
            <person name="Andreopoulos B."/>
            <person name="Baker S."/>
            <person name="Barry K."/>
            <person name="Bills G."/>
            <person name="Bluhm B."/>
            <person name="Cannon C."/>
            <person name="Castanera R."/>
            <person name="Culley D."/>
            <person name="Daum C."/>
            <person name="Ezra D."/>
            <person name="Gonzalez J."/>
            <person name="Henrissat B."/>
            <person name="Kuo A."/>
            <person name="Liang C."/>
            <person name="Lipzen A."/>
            <person name="Lutzoni F."/>
            <person name="Magnuson J."/>
            <person name="Mondo S."/>
            <person name="Nolan M."/>
            <person name="Ohm R."/>
            <person name="Pangilinan J."/>
            <person name="Park H.-J."/>
            <person name="Ramirez L."/>
            <person name="Alfaro M."/>
            <person name="Sun H."/>
            <person name="Tritt A."/>
            <person name="Yoshinaga Y."/>
            <person name="Zwiers L.-H."/>
            <person name="Turgeon B."/>
            <person name="Goodwin S."/>
            <person name="Spatafora J."/>
            <person name="Crous P."/>
            <person name="Grigoriev I."/>
        </authorList>
    </citation>
    <scope>NUCLEOTIDE SEQUENCE</scope>
    <source>
        <strain evidence="1">CBS 130266</strain>
    </source>
</reference>
<dbReference type="InterPro" id="IPR012386">
    <property type="entry name" value="Cyclic-nucl_3Pdiesterase"/>
</dbReference>
<keyword evidence="2" id="KW-1185">Reference proteome</keyword>
<dbReference type="OrthoDB" id="514292at2759"/>
<dbReference type="Pfam" id="PF07823">
    <property type="entry name" value="CPDase"/>
    <property type="match status" value="1"/>
</dbReference>